<comment type="caution">
    <text evidence="4">The sequence shown here is derived from an EMBL/GenBank/DDBJ whole genome shotgun (WGS) entry which is preliminary data.</text>
</comment>
<feature type="domain" description="HTH myb-type" evidence="3">
    <location>
        <begin position="1"/>
        <end position="18"/>
    </location>
</feature>
<dbReference type="InterPro" id="IPR050560">
    <property type="entry name" value="MYB_TF"/>
</dbReference>
<dbReference type="PANTHER" id="PTHR45614:SF25">
    <property type="entry name" value="MYB PROTEIN"/>
    <property type="match status" value="1"/>
</dbReference>
<dbReference type="OrthoDB" id="2143914at2759"/>
<dbReference type="InterPro" id="IPR009057">
    <property type="entry name" value="Homeodomain-like_sf"/>
</dbReference>
<dbReference type="SUPFAM" id="SSF46689">
    <property type="entry name" value="Homeodomain-like"/>
    <property type="match status" value="1"/>
</dbReference>
<dbReference type="Pfam" id="PF00249">
    <property type="entry name" value="Myb_DNA-binding"/>
    <property type="match status" value="1"/>
</dbReference>
<evidence type="ECO:0000313" key="4">
    <source>
        <dbReference type="EMBL" id="KOO31994.1"/>
    </source>
</evidence>
<dbReference type="EMBL" id="JWZX01001875">
    <property type="protein sequence ID" value="KOO31994.1"/>
    <property type="molecule type" value="Genomic_DNA"/>
</dbReference>
<dbReference type="PROSITE" id="PS50090">
    <property type="entry name" value="MYB_LIKE"/>
    <property type="match status" value="1"/>
</dbReference>
<feature type="domain" description="Myb-like" evidence="2">
    <location>
        <begin position="19"/>
        <end position="69"/>
    </location>
</feature>
<accession>A0A0M0JZL5</accession>
<dbReference type="InterPro" id="IPR001005">
    <property type="entry name" value="SANT/Myb"/>
</dbReference>
<name>A0A0M0JZL5_9EUKA</name>
<feature type="domain" description="HTH myb-type" evidence="3">
    <location>
        <begin position="19"/>
        <end position="73"/>
    </location>
</feature>
<evidence type="ECO:0000256" key="1">
    <source>
        <dbReference type="SAM" id="MobiDB-lite"/>
    </source>
</evidence>
<dbReference type="CDD" id="cd00167">
    <property type="entry name" value="SANT"/>
    <property type="match status" value="2"/>
</dbReference>
<evidence type="ECO:0000259" key="3">
    <source>
        <dbReference type="PROSITE" id="PS51294"/>
    </source>
</evidence>
<dbReference type="GO" id="GO:0000981">
    <property type="term" value="F:DNA-binding transcription factor activity, RNA polymerase II-specific"/>
    <property type="evidence" value="ECO:0007669"/>
    <property type="project" value="TreeGrafter"/>
</dbReference>
<dbReference type="GO" id="GO:0000978">
    <property type="term" value="F:RNA polymerase II cis-regulatory region sequence-specific DNA binding"/>
    <property type="evidence" value="ECO:0007669"/>
    <property type="project" value="TreeGrafter"/>
</dbReference>
<dbReference type="GO" id="GO:0005634">
    <property type="term" value="C:nucleus"/>
    <property type="evidence" value="ECO:0007669"/>
    <property type="project" value="TreeGrafter"/>
</dbReference>
<protein>
    <submittedName>
        <fullName evidence="4">Myb-like transcription factor</fullName>
    </submittedName>
</protein>
<dbReference type="Gene3D" id="1.10.10.60">
    <property type="entry name" value="Homeodomain-like"/>
    <property type="match status" value="2"/>
</dbReference>
<dbReference type="Proteomes" id="UP000037460">
    <property type="component" value="Unassembled WGS sequence"/>
</dbReference>
<dbReference type="InterPro" id="IPR017930">
    <property type="entry name" value="Myb_dom"/>
</dbReference>
<proteinExistence type="predicted"/>
<keyword evidence="5" id="KW-1185">Reference proteome</keyword>
<dbReference type="PROSITE" id="PS51294">
    <property type="entry name" value="HTH_MYB"/>
    <property type="match status" value="2"/>
</dbReference>
<organism evidence="4 5">
    <name type="scientific">Chrysochromulina tobinii</name>
    <dbReference type="NCBI Taxonomy" id="1460289"/>
    <lineage>
        <taxon>Eukaryota</taxon>
        <taxon>Haptista</taxon>
        <taxon>Haptophyta</taxon>
        <taxon>Prymnesiophyceae</taxon>
        <taxon>Prymnesiales</taxon>
        <taxon>Chrysochromulinaceae</taxon>
        <taxon>Chrysochromulina</taxon>
    </lineage>
</organism>
<evidence type="ECO:0000313" key="5">
    <source>
        <dbReference type="Proteomes" id="UP000037460"/>
    </source>
</evidence>
<feature type="region of interest" description="Disordered" evidence="1">
    <location>
        <begin position="203"/>
        <end position="238"/>
    </location>
</feature>
<dbReference type="PANTHER" id="PTHR45614">
    <property type="entry name" value="MYB PROTEIN-RELATED"/>
    <property type="match status" value="1"/>
</dbReference>
<evidence type="ECO:0000259" key="2">
    <source>
        <dbReference type="PROSITE" id="PS50090"/>
    </source>
</evidence>
<gene>
    <name evidence="4" type="ORF">Ctob_009966</name>
</gene>
<dbReference type="AlphaFoldDB" id="A0A0M0JZL5"/>
<dbReference type="SMART" id="SM00717">
    <property type="entry name" value="SANT"/>
    <property type="match status" value="1"/>
</dbReference>
<sequence length="350" mass="37728">MCPGRTGKQCRERWHNHLDTAVKKEPWSLREERMIVELQGAFGNRWSDIAKYMPGRTDNAIKNHYNSVLRRGESIDHLLEPDGSLPSAFTDGVVPEVPPSWQVTATSKTASTGASLPAAPLRHPLRPTQQEADKINALLKCEPTSSLAAAVGFPVSSTQALQNWRVQPALAALLAVIRARSKHDLLHATAALQEAVRAVLEVSSGGAGDRERQPRTPRSSHIGEGGRSECGDESDGDESEEAIALAEAVISMTAEQQIKLTLQELDRTCAEAVLDGVIPLRPLLPPRSLAARRERFAAEGRVLAPLQPPTLCEATNALAMRSLSPRCGNSSFSAQPLSARSACSFSGLFA</sequence>
<reference evidence="5" key="1">
    <citation type="journal article" date="2015" name="PLoS Genet.">
        <title>Genome Sequence and Transcriptome Analyses of Chrysochromulina tobin: Metabolic Tools for Enhanced Algal Fitness in the Prominent Order Prymnesiales (Haptophyceae).</title>
        <authorList>
            <person name="Hovde B.T."/>
            <person name="Deodato C.R."/>
            <person name="Hunsperger H.M."/>
            <person name="Ryken S.A."/>
            <person name="Yost W."/>
            <person name="Jha R.K."/>
            <person name="Patterson J."/>
            <person name="Monnat R.J. Jr."/>
            <person name="Barlow S.B."/>
            <person name="Starkenburg S.R."/>
            <person name="Cattolico R.A."/>
        </authorList>
    </citation>
    <scope>NUCLEOTIDE SEQUENCE</scope>
    <source>
        <strain evidence="5">CCMP291</strain>
    </source>
</reference>